<dbReference type="InterPro" id="IPR012748">
    <property type="entry name" value="Rieske-like_NirD"/>
</dbReference>
<protein>
    <recommendedName>
        <fullName evidence="3">Rieske-like [2Fe-2S] domain-containing protein</fullName>
    </recommendedName>
</protein>
<feature type="domain" description="Rieske-like [2Fe-2S]" evidence="3">
    <location>
        <begin position="60"/>
        <end position="170"/>
    </location>
</feature>
<dbReference type="GO" id="GO:0042128">
    <property type="term" value="P:nitrate assimilation"/>
    <property type="evidence" value="ECO:0007669"/>
    <property type="project" value="UniProtKB-KW"/>
</dbReference>
<keyword evidence="2" id="KW-0534">Nitrate assimilation</keyword>
<proteinExistence type="predicted"/>
<keyword evidence="1" id="KW-0560">Oxidoreductase</keyword>
<sequence length="182" mass="20009">MMGLGSRSMNTSMNIRWDGWKRHAGARRLRGGRVSAGGKGFGLGTGTQKTSAKVPEGFKKVADSMELDGRKSKAVVLGTLNLILYQVEDEIYCSEANSTAYKYPLIDAAITRTSTGEISIETPLDGTRYDLRTGEVLEWCPKNNLLRNFLGGLKEKEKPIPLKVYPVVVGPDDGIYTKYQAM</sequence>
<name>A0A7S2WYT7_9CHLO</name>
<dbReference type="InterPro" id="IPR036922">
    <property type="entry name" value="Rieske_2Fe-2S_sf"/>
</dbReference>
<evidence type="ECO:0000256" key="1">
    <source>
        <dbReference type="ARBA" id="ARBA00023002"/>
    </source>
</evidence>
<organism evidence="4">
    <name type="scientific">Chloropicon primus</name>
    <dbReference type="NCBI Taxonomy" id="1764295"/>
    <lineage>
        <taxon>Eukaryota</taxon>
        <taxon>Viridiplantae</taxon>
        <taxon>Chlorophyta</taxon>
        <taxon>Chloropicophyceae</taxon>
        <taxon>Chloropicales</taxon>
        <taxon>Chloropicaceae</taxon>
        <taxon>Chloropicon</taxon>
    </lineage>
</organism>
<evidence type="ECO:0000313" key="4">
    <source>
        <dbReference type="EMBL" id="CAD9713488.1"/>
    </source>
</evidence>
<dbReference type="GO" id="GO:0008942">
    <property type="term" value="F:nitrite reductase [NAD(P)H] activity"/>
    <property type="evidence" value="ECO:0007669"/>
    <property type="project" value="InterPro"/>
</dbReference>
<dbReference type="SUPFAM" id="SSF50022">
    <property type="entry name" value="ISP domain"/>
    <property type="match status" value="1"/>
</dbReference>
<evidence type="ECO:0000259" key="3">
    <source>
        <dbReference type="Pfam" id="PF13806"/>
    </source>
</evidence>
<reference evidence="4" key="1">
    <citation type="submission" date="2021-01" db="EMBL/GenBank/DDBJ databases">
        <authorList>
            <person name="Corre E."/>
            <person name="Pelletier E."/>
            <person name="Niang G."/>
            <person name="Scheremetjew M."/>
            <person name="Finn R."/>
            <person name="Kale V."/>
            <person name="Holt S."/>
            <person name="Cochrane G."/>
            <person name="Meng A."/>
            <person name="Brown T."/>
            <person name="Cohen L."/>
        </authorList>
    </citation>
    <scope>NUCLEOTIDE SEQUENCE</scope>
    <source>
        <strain evidence="4">CCMP1205</strain>
    </source>
</reference>
<dbReference type="Pfam" id="PF13806">
    <property type="entry name" value="Rieske_2"/>
    <property type="match status" value="1"/>
</dbReference>
<dbReference type="GO" id="GO:0051537">
    <property type="term" value="F:2 iron, 2 sulfur cluster binding"/>
    <property type="evidence" value="ECO:0007669"/>
    <property type="project" value="InterPro"/>
</dbReference>
<accession>A0A7S2WYT7</accession>
<dbReference type="EMBL" id="HBHL01003743">
    <property type="protein sequence ID" value="CAD9713488.1"/>
    <property type="molecule type" value="Transcribed_RNA"/>
</dbReference>
<gene>
    <name evidence="4" type="ORF">CPRI1469_LOCUS2340</name>
</gene>
<dbReference type="AlphaFoldDB" id="A0A7S2WYT7"/>
<dbReference type="Gene3D" id="2.102.10.10">
    <property type="entry name" value="Rieske [2Fe-2S] iron-sulphur domain"/>
    <property type="match status" value="1"/>
</dbReference>
<evidence type="ECO:0000256" key="2">
    <source>
        <dbReference type="ARBA" id="ARBA00023063"/>
    </source>
</evidence>